<dbReference type="InterPro" id="IPR038434">
    <property type="entry name" value="YARHG_sf"/>
</dbReference>
<feature type="compositionally biased region" description="Pro residues" evidence="1">
    <location>
        <begin position="133"/>
        <end position="145"/>
    </location>
</feature>
<dbReference type="InterPro" id="IPR025582">
    <property type="entry name" value="YARHG_dom"/>
</dbReference>
<keyword evidence="2" id="KW-0812">Transmembrane</keyword>
<dbReference type="EMBL" id="JADCKC010000002">
    <property type="protein sequence ID" value="MBE5037969.1"/>
    <property type="molecule type" value="Genomic_DNA"/>
</dbReference>
<proteinExistence type="predicted"/>
<organism evidence="4 5">
    <name type="scientific">Gemmiger gallinarum</name>
    <dbReference type="NCBI Taxonomy" id="2779354"/>
    <lineage>
        <taxon>Bacteria</taxon>
        <taxon>Bacillati</taxon>
        <taxon>Bacillota</taxon>
        <taxon>Clostridia</taxon>
        <taxon>Eubacteriales</taxon>
        <taxon>Gemmiger</taxon>
    </lineage>
</organism>
<accession>A0ABR9R4B1</accession>
<comment type="caution">
    <text evidence="4">The sequence shown here is derived from an EMBL/GenBank/DDBJ whole genome shotgun (WGS) entry which is preliminary data.</text>
</comment>
<keyword evidence="2" id="KW-1133">Transmembrane helix</keyword>
<dbReference type="SMART" id="SM01324">
    <property type="entry name" value="YARHG"/>
    <property type="match status" value="1"/>
</dbReference>
<sequence length="272" mass="29446">MQCKKCGQNITNPRAKFCPVCGSPLEQTSSSGNSAPSPRTSAARPAKRRENWERYESPYAWVKWVVLAVAVVVLAVGAAVAMVLLNQQAGKENPRREDPSGSSSVTAAASPTPAPEETPSPAPEEDEEEEVPTPMPEPTPTPEPALPQYDGETIALPGGGTAPVEDFLFPYSSTELLTYDDLDRAFGDMATTDAALLSQHAINEIYARYGYNFHPDKSESAQLAYDYFNALDWYTAICGSNTASNTGEVPVSDVEQSNIETIVIWQENHGCR</sequence>
<dbReference type="RefSeq" id="WP_193501705.1">
    <property type="nucleotide sequence ID" value="NZ_JADCKC010000002.1"/>
</dbReference>
<evidence type="ECO:0000256" key="2">
    <source>
        <dbReference type="SAM" id="Phobius"/>
    </source>
</evidence>
<protein>
    <recommendedName>
        <fullName evidence="3">YARHG domain-containing protein</fullName>
    </recommendedName>
</protein>
<feature type="transmembrane region" description="Helical" evidence="2">
    <location>
        <begin position="61"/>
        <end position="85"/>
    </location>
</feature>
<evidence type="ECO:0000259" key="3">
    <source>
        <dbReference type="SMART" id="SM01324"/>
    </source>
</evidence>
<dbReference type="Gene3D" id="1.20.58.1690">
    <property type="match status" value="1"/>
</dbReference>
<feature type="domain" description="YARHG" evidence="3">
    <location>
        <begin position="165"/>
        <end position="267"/>
    </location>
</feature>
<evidence type="ECO:0000313" key="4">
    <source>
        <dbReference type="EMBL" id="MBE5037969.1"/>
    </source>
</evidence>
<feature type="region of interest" description="Disordered" evidence="1">
    <location>
        <begin position="21"/>
        <end position="50"/>
    </location>
</feature>
<keyword evidence="2" id="KW-0472">Membrane</keyword>
<evidence type="ECO:0000313" key="5">
    <source>
        <dbReference type="Proteomes" id="UP000768567"/>
    </source>
</evidence>
<reference evidence="4 5" key="1">
    <citation type="submission" date="2020-10" db="EMBL/GenBank/DDBJ databases">
        <title>ChiBAC.</title>
        <authorList>
            <person name="Zenner C."/>
            <person name="Hitch T.C.A."/>
            <person name="Clavel T."/>
        </authorList>
    </citation>
    <scope>NUCLEOTIDE SEQUENCE [LARGE SCALE GENOMIC DNA]</scope>
    <source>
        <strain evidence="4 5">DSM 109015</strain>
    </source>
</reference>
<gene>
    <name evidence="4" type="ORF">INF35_09250</name>
</gene>
<feature type="compositionally biased region" description="Pro residues" evidence="1">
    <location>
        <begin position="112"/>
        <end position="122"/>
    </location>
</feature>
<name>A0ABR9R4B1_9FIRM</name>
<evidence type="ECO:0000256" key="1">
    <source>
        <dbReference type="SAM" id="MobiDB-lite"/>
    </source>
</evidence>
<keyword evidence="5" id="KW-1185">Reference proteome</keyword>
<feature type="region of interest" description="Disordered" evidence="1">
    <location>
        <begin position="90"/>
        <end position="157"/>
    </location>
</feature>
<dbReference type="Proteomes" id="UP000768567">
    <property type="component" value="Unassembled WGS sequence"/>
</dbReference>
<feature type="compositionally biased region" description="Low complexity" evidence="1">
    <location>
        <begin position="34"/>
        <end position="44"/>
    </location>
</feature>
<feature type="compositionally biased region" description="Low complexity" evidence="1">
    <location>
        <begin position="100"/>
        <end position="111"/>
    </location>
</feature>